<protein>
    <recommendedName>
        <fullName evidence="5">DUF4175 domain-containing protein</fullName>
    </recommendedName>
</protein>
<feature type="compositionally biased region" description="Gly residues" evidence="1">
    <location>
        <begin position="828"/>
        <end position="839"/>
    </location>
</feature>
<evidence type="ECO:0000313" key="3">
    <source>
        <dbReference type="EMBL" id="GHC51911.1"/>
    </source>
</evidence>
<keyword evidence="2" id="KW-0812">Transmembrane</keyword>
<feature type="region of interest" description="Disordered" evidence="1">
    <location>
        <begin position="347"/>
        <end position="372"/>
    </location>
</feature>
<dbReference type="RefSeq" id="WP_189569577.1">
    <property type="nucleotide sequence ID" value="NZ_BMXI01000006.1"/>
</dbReference>
<feature type="transmembrane region" description="Helical" evidence="2">
    <location>
        <begin position="161"/>
        <end position="180"/>
    </location>
</feature>
<reference evidence="3" key="1">
    <citation type="journal article" date="2014" name="Int. J. Syst. Evol. Microbiol.">
        <title>Complete genome sequence of Corynebacterium casei LMG S-19264T (=DSM 44701T), isolated from a smear-ripened cheese.</title>
        <authorList>
            <consortium name="US DOE Joint Genome Institute (JGI-PGF)"/>
            <person name="Walter F."/>
            <person name="Albersmeier A."/>
            <person name="Kalinowski J."/>
            <person name="Ruckert C."/>
        </authorList>
    </citation>
    <scope>NUCLEOTIDE SEQUENCE</scope>
    <source>
        <strain evidence="3">KCTC 12988</strain>
    </source>
</reference>
<feature type="region of interest" description="Disordered" evidence="1">
    <location>
        <begin position="627"/>
        <end position="673"/>
    </location>
</feature>
<feature type="region of interest" description="Disordered" evidence="1">
    <location>
        <begin position="822"/>
        <end position="842"/>
    </location>
</feature>
<dbReference type="Proteomes" id="UP000644507">
    <property type="component" value="Unassembled WGS sequence"/>
</dbReference>
<comment type="caution">
    <text evidence="3">The sequence shown here is derived from an EMBL/GenBank/DDBJ whole genome shotgun (WGS) entry which is preliminary data.</text>
</comment>
<keyword evidence="2" id="KW-1133">Transmembrane helix</keyword>
<proteinExistence type="predicted"/>
<feature type="transmembrane region" description="Helical" evidence="2">
    <location>
        <begin position="34"/>
        <end position="55"/>
    </location>
</feature>
<reference evidence="3" key="2">
    <citation type="submission" date="2020-09" db="EMBL/GenBank/DDBJ databases">
        <authorList>
            <person name="Sun Q."/>
            <person name="Kim S."/>
        </authorList>
    </citation>
    <scope>NUCLEOTIDE SEQUENCE</scope>
    <source>
        <strain evidence="3">KCTC 12988</strain>
    </source>
</reference>
<feature type="compositionally biased region" description="Basic and acidic residues" evidence="1">
    <location>
        <begin position="580"/>
        <end position="595"/>
    </location>
</feature>
<accession>A0A918WJL8</accession>
<dbReference type="EMBL" id="BMXI01000006">
    <property type="protein sequence ID" value="GHC51911.1"/>
    <property type="molecule type" value="Genomic_DNA"/>
</dbReference>
<evidence type="ECO:0000313" key="4">
    <source>
        <dbReference type="Proteomes" id="UP000644507"/>
    </source>
</evidence>
<feature type="compositionally biased region" description="Basic and acidic residues" evidence="1">
    <location>
        <begin position="555"/>
        <end position="572"/>
    </location>
</feature>
<gene>
    <name evidence="3" type="ORF">GCM10007100_17750</name>
</gene>
<feature type="compositionally biased region" description="Basic and acidic residues" evidence="1">
    <location>
        <begin position="660"/>
        <end position="673"/>
    </location>
</feature>
<feature type="transmembrane region" description="Helical" evidence="2">
    <location>
        <begin position="67"/>
        <end position="85"/>
    </location>
</feature>
<keyword evidence="2" id="KW-0472">Membrane</keyword>
<feature type="region of interest" description="Disordered" evidence="1">
    <location>
        <begin position="461"/>
        <end position="480"/>
    </location>
</feature>
<name>A0A918WJL8_9BACT</name>
<evidence type="ECO:0008006" key="5">
    <source>
        <dbReference type="Google" id="ProtNLM"/>
    </source>
</evidence>
<feature type="region of interest" description="Disordered" evidence="1">
    <location>
        <begin position="555"/>
        <end position="595"/>
    </location>
</feature>
<organism evidence="3 4">
    <name type="scientific">Roseibacillus persicicus</name>
    <dbReference type="NCBI Taxonomy" id="454148"/>
    <lineage>
        <taxon>Bacteria</taxon>
        <taxon>Pseudomonadati</taxon>
        <taxon>Verrucomicrobiota</taxon>
        <taxon>Verrucomicrobiia</taxon>
        <taxon>Verrucomicrobiales</taxon>
        <taxon>Verrucomicrobiaceae</taxon>
        <taxon>Roseibacillus</taxon>
    </lineage>
</organism>
<evidence type="ECO:0000256" key="2">
    <source>
        <dbReference type="SAM" id="Phobius"/>
    </source>
</evidence>
<keyword evidence="4" id="KW-1185">Reference proteome</keyword>
<evidence type="ECO:0000256" key="1">
    <source>
        <dbReference type="SAM" id="MobiDB-lite"/>
    </source>
</evidence>
<sequence length="886" mass="99810">MSEPTGTDQLAAEIPPELHKQLQEFRRHLWRAKMVEAILAGFFGLLLSFLVVFALDRLMPTPGWLRLVILIAGTSLFAFFAPYWIHRWVLKNRRENQLARLISQKFPRLGDRLLGVLELSGQSESAASLSPALRAAATRDVAAAAAKRDFSEALPSNRNRTGLIVVSALILLAAGAFVTLPKAGLNALQRWLMPLSDTPRYTLTKFDSKLPNQIVVPLGEPFELEVGLAKDSEKKPANARARLSGQSWLESTRDENRYRFEFSGQQKESSISLSAGDARARVKVIPTLPPTLESVDAMIALPEYLELPDRQIDVRSGTLAILQGSSVSLHANASRDLASGQLEVRDLPSAAQPAEEESAPEPAQPVKMSANAKGRRASYPALDIAENIREVRLSWVDKLGLAGTETFRLRLEPLTDEAPTVYIQGAQRQIAILPEETLEFEVTAQDDYGLKTFGLEWQGEFTKPSPDSPAKGEMELAPGGPAESQLVAPAAFSPVVFGIEPQKLTLRAFTEDYLPDRERSYSQPIEIYILTRDEHAQMLKDRFDRAIGELEDAAREEQNNLDENKRIERLSDEDLQAPENQDRLEKQRAAEQENVEKMEKLNEEMEKLFQDALRNGEIEPETMKKLSETGQQLKELSEEDLPEVEEQLKKAQDQRSTPEQSKKDLKEATEKQEEALKKMRETLEKANEANRDFEAATFVNRLKRAANDHDGIANAMTGSIDKLIGLRTTEIDPVEERLLGELALQQKRTASDVRWIREDLGHFYSRTEKEIHKELLEKMEASKIDEGLEFNRERLARNLTFRSIVFSKKWAEQLREWAKLLEGEQENGEGGGGGGGGGSMEDQDFEFMLKVMRMIQSEQDIRARTRAIEQLRRSSQPKPFQRPQFP</sequence>
<dbReference type="AlphaFoldDB" id="A0A918WJL8"/>